<dbReference type="Pfam" id="PF00106">
    <property type="entry name" value="adh_short"/>
    <property type="match status" value="1"/>
</dbReference>
<evidence type="ECO:0000259" key="2">
    <source>
        <dbReference type="SMART" id="SM00822"/>
    </source>
</evidence>
<dbReference type="PANTHER" id="PTHR43157">
    <property type="entry name" value="PHOSPHATIDYLINOSITOL-GLYCAN BIOSYNTHESIS CLASS F PROTEIN-RELATED"/>
    <property type="match status" value="1"/>
</dbReference>
<dbReference type="Proteomes" id="UP000451471">
    <property type="component" value="Unassembled WGS sequence"/>
</dbReference>
<dbReference type="NCBIfam" id="NF004846">
    <property type="entry name" value="PRK06197.1"/>
    <property type="match status" value="1"/>
</dbReference>
<protein>
    <submittedName>
        <fullName evidence="3">SDR family NAD(P)-dependent oxidoreductase</fullName>
    </submittedName>
</protein>
<dbReference type="GO" id="GO:0016491">
    <property type="term" value="F:oxidoreductase activity"/>
    <property type="evidence" value="ECO:0007669"/>
    <property type="project" value="UniProtKB-KW"/>
</dbReference>
<dbReference type="AlphaFoldDB" id="A0A6B0GHH8"/>
<comment type="caution">
    <text evidence="3">The sequence shown here is derived from an EMBL/GenBank/DDBJ whole genome shotgun (WGS) entry which is preliminary data.</text>
</comment>
<dbReference type="Gene3D" id="3.40.50.720">
    <property type="entry name" value="NAD(P)-binding Rossmann-like Domain"/>
    <property type="match status" value="1"/>
</dbReference>
<reference evidence="3 4" key="1">
    <citation type="submission" date="2019-12" db="EMBL/GenBank/DDBJ databases">
        <title>Halocatena pleomorpha gen. nov. sp. nov., an extremely halophilic archaeon of family Halobacteriaceae isolated from saltpan soil.</title>
        <authorList>
            <person name="Pal Y."/>
            <person name="Verma A."/>
            <person name="Krishnamurthi S."/>
            <person name="Kumar P."/>
        </authorList>
    </citation>
    <scope>NUCLEOTIDE SEQUENCE [LARGE SCALE GENOMIC DNA]</scope>
    <source>
        <strain evidence="3 4">JCM 16495</strain>
    </source>
</reference>
<dbReference type="CDD" id="cd05327">
    <property type="entry name" value="retinol-DH_like_SDR_c_like"/>
    <property type="match status" value="1"/>
</dbReference>
<feature type="domain" description="Ketoreductase" evidence="2">
    <location>
        <begin position="14"/>
        <end position="174"/>
    </location>
</feature>
<dbReference type="SUPFAM" id="SSF51735">
    <property type="entry name" value="NAD(P)-binding Rossmann-fold domains"/>
    <property type="match status" value="1"/>
</dbReference>
<name>A0A6B0GHH8_9EURY</name>
<dbReference type="InterPro" id="IPR036291">
    <property type="entry name" value="NAD(P)-bd_dom_sf"/>
</dbReference>
<dbReference type="NCBIfam" id="NF004513">
    <property type="entry name" value="PRK05854.1"/>
    <property type="match status" value="1"/>
</dbReference>
<proteinExistence type="predicted"/>
<dbReference type="PRINTS" id="PR00081">
    <property type="entry name" value="GDHRDH"/>
</dbReference>
<keyword evidence="4" id="KW-1185">Reference proteome</keyword>
<dbReference type="InterPro" id="IPR057326">
    <property type="entry name" value="KR_dom"/>
</dbReference>
<evidence type="ECO:0000256" key="1">
    <source>
        <dbReference type="ARBA" id="ARBA00023002"/>
    </source>
</evidence>
<dbReference type="EMBL" id="WSZK01000015">
    <property type="protein sequence ID" value="MWG34322.1"/>
    <property type="molecule type" value="Genomic_DNA"/>
</dbReference>
<dbReference type="InterPro" id="IPR002347">
    <property type="entry name" value="SDR_fam"/>
</dbReference>
<organism evidence="3 4">
    <name type="scientific">Halomarina oriensis</name>
    <dbReference type="NCBI Taxonomy" id="671145"/>
    <lineage>
        <taxon>Archaea</taxon>
        <taxon>Methanobacteriati</taxon>
        <taxon>Methanobacteriota</taxon>
        <taxon>Stenosarchaea group</taxon>
        <taxon>Halobacteria</taxon>
        <taxon>Halobacteriales</taxon>
        <taxon>Natronomonadaceae</taxon>
        <taxon>Halomarina</taxon>
    </lineage>
</organism>
<dbReference type="PANTHER" id="PTHR43157:SF31">
    <property type="entry name" value="PHOSPHATIDYLINOSITOL-GLYCAN BIOSYNTHESIS CLASS F PROTEIN"/>
    <property type="match status" value="1"/>
</dbReference>
<dbReference type="OrthoDB" id="10454at2157"/>
<evidence type="ECO:0000313" key="3">
    <source>
        <dbReference type="EMBL" id="MWG34322.1"/>
    </source>
</evidence>
<keyword evidence="1" id="KW-0560">Oxidoreductase</keyword>
<dbReference type="SMART" id="SM00822">
    <property type="entry name" value="PKS_KR"/>
    <property type="match status" value="1"/>
</dbReference>
<sequence>MNWDADRIPDQSGRTVLVTGANSGLGFETSRALAAANAHVVLACRSLDRGRDALDRIRDETPDASLELLDLDLADLASVRSFAERFGRRHDDLDVLVNNAGIMAIPRRETADGFEMQFGVNHLGHFALTGLLLDPLLAAEDARVVTVSSTAHTGGKMRFGDLHGETDYGPWSAYSQSKLANLLFAYELQRRFEATDADASSVAAHPGYSATELQARGPEMRGSRLRKLAMGLLNRIVAQDAEQGALPQLYAATAPDVVGGAYYGPDGFMEMRGGPTRVESTDRSHDRDAARRLWEYSENATDVSFELVPTEQD</sequence>
<dbReference type="RefSeq" id="WP_158204020.1">
    <property type="nucleotide sequence ID" value="NZ_WSZK01000015.1"/>
</dbReference>
<gene>
    <name evidence="3" type="ORF">GQS65_07430</name>
</gene>
<accession>A0A6B0GHH8</accession>
<evidence type="ECO:0000313" key="4">
    <source>
        <dbReference type="Proteomes" id="UP000451471"/>
    </source>
</evidence>